<feature type="transmembrane region" description="Helical" evidence="8">
    <location>
        <begin position="512"/>
        <end position="530"/>
    </location>
</feature>
<gene>
    <name evidence="11" type="ORF">EDC03_0205</name>
</gene>
<dbReference type="PANTHER" id="PTHR33406:SF6">
    <property type="entry name" value="MEMBRANE PROTEIN YDGH-RELATED"/>
    <property type="match status" value="1"/>
</dbReference>
<feature type="transmembrane region" description="Helical" evidence="8">
    <location>
        <begin position="276"/>
        <end position="297"/>
    </location>
</feature>
<keyword evidence="5 8" id="KW-1133">Transmembrane helix</keyword>
<feature type="transmembrane region" description="Helical" evidence="8">
    <location>
        <begin position="237"/>
        <end position="255"/>
    </location>
</feature>
<feature type="transmembrane region" description="Helical" evidence="8">
    <location>
        <begin position="309"/>
        <end position="332"/>
    </location>
</feature>
<dbReference type="InParanoid" id="A0A3N1HSW9"/>
<organism evidence="11 12">
    <name type="scientific">Pseudokineococcus lusitanus</name>
    <dbReference type="NCBI Taxonomy" id="763993"/>
    <lineage>
        <taxon>Bacteria</taxon>
        <taxon>Bacillati</taxon>
        <taxon>Actinomycetota</taxon>
        <taxon>Actinomycetes</taxon>
        <taxon>Kineosporiales</taxon>
        <taxon>Kineosporiaceae</taxon>
        <taxon>Pseudokineococcus</taxon>
    </lineage>
</organism>
<keyword evidence="6 8" id="KW-0472">Membrane</keyword>
<dbReference type="Pfam" id="PF03176">
    <property type="entry name" value="MMPL"/>
    <property type="match status" value="2"/>
</dbReference>
<dbReference type="Gene3D" id="1.20.1640.10">
    <property type="entry name" value="Multidrug efflux transporter AcrB transmembrane domain"/>
    <property type="match status" value="2"/>
</dbReference>
<keyword evidence="12" id="KW-1185">Reference proteome</keyword>
<evidence type="ECO:0000256" key="6">
    <source>
        <dbReference type="ARBA" id="ARBA00023136"/>
    </source>
</evidence>
<feature type="transmembrane region" description="Helical" evidence="8">
    <location>
        <begin position="197"/>
        <end position="217"/>
    </location>
</feature>
<protein>
    <submittedName>
        <fullName evidence="11">RND superfamily putative drug exporter</fullName>
    </submittedName>
</protein>
<evidence type="ECO:0000313" key="12">
    <source>
        <dbReference type="Proteomes" id="UP000276232"/>
    </source>
</evidence>
<dbReference type="GO" id="GO:0005886">
    <property type="term" value="C:plasma membrane"/>
    <property type="evidence" value="ECO:0007669"/>
    <property type="project" value="UniProtKB-SubCell"/>
</dbReference>
<keyword evidence="9" id="KW-0732">Signal</keyword>
<dbReference type="SUPFAM" id="SSF82866">
    <property type="entry name" value="Multidrug efflux transporter AcrB transmembrane domain"/>
    <property type="match status" value="2"/>
</dbReference>
<name>A0A3N1HSW9_9ACTN</name>
<evidence type="ECO:0000256" key="9">
    <source>
        <dbReference type="SAM" id="SignalP"/>
    </source>
</evidence>
<keyword evidence="3" id="KW-1003">Cell membrane</keyword>
<accession>A0A3N1HSW9</accession>
<reference evidence="11 12" key="1">
    <citation type="journal article" date="2015" name="Stand. Genomic Sci.">
        <title>Genomic Encyclopedia of Bacterial and Archaeal Type Strains, Phase III: the genomes of soil and plant-associated and newly described type strains.</title>
        <authorList>
            <person name="Whitman W.B."/>
            <person name="Woyke T."/>
            <person name="Klenk H.P."/>
            <person name="Zhou Y."/>
            <person name="Lilburn T.G."/>
            <person name="Beck B.J."/>
            <person name="De Vos P."/>
            <person name="Vandamme P."/>
            <person name="Eisen J.A."/>
            <person name="Garrity G."/>
            <person name="Hugenholtz P."/>
            <person name="Kyrpides N.C."/>
        </authorList>
    </citation>
    <scope>NUCLEOTIDE SEQUENCE [LARGE SCALE GENOMIC DNA]</scope>
    <source>
        <strain evidence="11 12">CECT 7306</strain>
    </source>
</reference>
<evidence type="ECO:0000313" key="11">
    <source>
        <dbReference type="EMBL" id="ROP45601.1"/>
    </source>
</evidence>
<evidence type="ECO:0000256" key="4">
    <source>
        <dbReference type="ARBA" id="ARBA00022692"/>
    </source>
</evidence>
<evidence type="ECO:0000256" key="8">
    <source>
        <dbReference type="SAM" id="Phobius"/>
    </source>
</evidence>
<feature type="signal peptide" evidence="9">
    <location>
        <begin position="1"/>
        <end position="31"/>
    </location>
</feature>
<dbReference type="Proteomes" id="UP000276232">
    <property type="component" value="Unassembled WGS sequence"/>
</dbReference>
<evidence type="ECO:0000259" key="10">
    <source>
        <dbReference type="PROSITE" id="PS50156"/>
    </source>
</evidence>
<dbReference type="InterPro" id="IPR000731">
    <property type="entry name" value="SSD"/>
</dbReference>
<evidence type="ECO:0000256" key="7">
    <source>
        <dbReference type="SAM" id="MobiDB-lite"/>
    </source>
</evidence>
<evidence type="ECO:0000256" key="1">
    <source>
        <dbReference type="ARBA" id="ARBA00004651"/>
    </source>
</evidence>
<feature type="transmembrane region" description="Helical" evidence="8">
    <location>
        <begin position="570"/>
        <end position="589"/>
    </location>
</feature>
<dbReference type="InterPro" id="IPR050545">
    <property type="entry name" value="Mycobact_MmpL"/>
</dbReference>
<feature type="transmembrane region" description="Helical" evidence="8">
    <location>
        <begin position="537"/>
        <end position="558"/>
    </location>
</feature>
<sequence>MRVVAALPARAWTAALVLVLAALGVAAAALAPAPAPLEARSSTGLGAAYGSVAAERAAAALDAELGTEDAPVALVVVSRADGGALGAEELAAVGERVAAAGVAAGPTPPAQPSEDGTVALLPVPLPTGPDAADEGDLVQQLRDALAGTADGLVVEVTGGLAFTADLAAVFAGLDVTILAFTASVVAVLLLVTYRSPLLVVVPLLVVGAAEQTVLALVEQVVPRVGLALDPSGAGITSVLVFGAATNYALLLVARYREQLRVEARPADAMRTAVRRAGSAVLASGSTVVLAVLALTLSDVEGTQSLGVSAAVGVVVAMLAGLVVLPCALVLLGRAAFWPFVPRLGSVGREGRVWHRLGSGAARRPWLVAGAGVAVLALLAAPALGLRTGLSQPEQFRETPEAVLGAETLARGFPAGAREPVEVLAPAAAADDVAAAARAVDGVLGADVVRTGATTAEVDVVLDAVPTSQRSLDLLEDVRAAVRAPDAGGPTTVLGGTVASAADVADAQAHDRAVVVPVILGAVLLVLVLLLRALVAPLLLLLAVVATYGAAVGAGWLVLTGPLGQPALDGTVLLLGFVFLVALGVDYSIFLTTRAREEAVVRGTGPGMLAALRATGGVITSAGVLLAAVFAVLGVLPVVTLTQIGVLVGIGVLLDTLVVRTLLVPAAAFLLGRRFWWPARVDPGPDRGDAGGERADGAAGERRAVAAP</sequence>
<feature type="transmembrane region" description="Helical" evidence="8">
    <location>
        <begin position="610"/>
        <end position="637"/>
    </location>
</feature>
<feature type="domain" description="SSD" evidence="10">
    <location>
        <begin position="224"/>
        <end position="330"/>
    </location>
</feature>
<comment type="subcellular location">
    <subcellularLocation>
        <location evidence="1">Cell membrane</location>
        <topology evidence="1">Multi-pass membrane protein</topology>
    </subcellularLocation>
</comment>
<dbReference type="PROSITE" id="PS50156">
    <property type="entry name" value="SSD"/>
    <property type="match status" value="1"/>
</dbReference>
<feature type="chain" id="PRO_5039291219" evidence="9">
    <location>
        <begin position="32"/>
        <end position="707"/>
    </location>
</feature>
<feature type="region of interest" description="Disordered" evidence="7">
    <location>
        <begin position="684"/>
        <end position="707"/>
    </location>
</feature>
<dbReference type="RefSeq" id="WP_199719830.1">
    <property type="nucleotide sequence ID" value="NZ_RJKN01000001.1"/>
</dbReference>
<keyword evidence="4 8" id="KW-0812">Transmembrane</keyword>
<dbReference type="PANTHER" id="PTHR33406">
    <property type="entry name" value="MEMBRANE PROTEIN MJ1562-RELATED"/>
    <property type="match status" value="1"/>
</dbReference>
<evidence type="ECO:0000256" key="3">
    <source>
        <dbReference type="ARBA" id="ARBA00022475"/>
    </source>
</evidence>
<feature type="transmembrane region" description="Helical" evidence="8">
    <location>
        <begin position="166"/>
        <end position="190"/>
    </location>
</feature>
<feature type="transmembrane region" description="Helical" evidence="8">
    <location>
        <begin position="365"/>
        <end position="385"/>
    </location>
</feature>
<proteinExistence type="inferred from homology"/>
<comment type="similarity">
    <text evidence="2">Belongs to the resistance-nodulation-cell division (RND) (TC 2.A.6) family. MmpL subfamily.</text>
</comment>
<dbReference type="EMBL" id="RJKN01000001">
    <property type="protein sequence ID" value="ROP45601.1"/>
    <property type="molecule type" value="Genomic_DNA"/>
</dbReference>
<dbReference type="InterPro" id="IPR004869">
    <property type="entry name" value="MMPL_dom"/>
</dbReference>
<feature type="transmembrane region" description="Helical" evidence="8">
    <location>
        <begin position="643"/>
        <end position="670"/>
    </location>
</feature>
<comment type="caution">
    <text evidence="11">The sequence shown here is derived from an EMBL/GenBank/DDBJ whole genome shotgun (WGS) entry which is preliminary data.</text>
</comment>
<evidence type="ECO:0000256" key="5">
    <source>
        <dbReference type="ARBA" id="ARBA00022989"/>
    </source>
</evidence>
<evidence type="ECO:0000256" key="2">
    <source>
        <dbReference type="ARBA" id="ARBA00010157"/>
    </source>
</evidence>
<dbReference type="AlphaFoldDB" id="A0A3N1HSW9"/>